<dbReference type="OrthoDB" id="9997422at2759"/>
<feature type="domain" description="PLD phosphodiesterase" evidence="1">
    <location>
        <begin position="411"/>
        <end position="438"/>
    </location>
</feature>
<feature type="domain" description="PLD phosphodiesterase" evidence="1">
    <location>
        <begin position="174"/>
        <end position="201"/>
    </location>
</feature>
<dbReference type="Proteomes" id="UP000030752">
    <property type="component" value="Unassembled WGS sequence"/>
</dbReference>
<dbReference type="GO" id="GO:0032049">
    <property type="term" value="P:cardiolipin biosynthetic process"/>
    <property type="evidence" value="ECO:0007669"/>
    <property type="project" value="UniProtKB-ARBA"/>
</dbReference>
<dbReference type="RefSeq" id="XP_008714907.1">
    <property type="nucleotide sequence ID" value="XM_008716685.1"/>
</dbReference>
<dbReference type="InterPro" id="IPR001736">
    <property type="entry name" value="PLipase_D/transphosphatidylase"/>
</dbReference>
<dbReference type="GeneID" id="19969668"/>
<reference evidence="2 3" key="1">
    <citation type="submission" date="2013-03" db="EMBL/GenBank/DDBJ databases">
        <title>The Genome Sequence of Phialophora europaea CBS 101466.</title>
        <authorList>
            <consortium name="The Broad Institute Genomics Platform"/>
            <person name="Cuomo C."/>
            <person name="de Hoog S."/>
            <person name="Gorbushina A."/>
            <person name="Walker B."/>
            <person name="Young S.K."/>
            <person name="Zeng Q."/>
            <person name="Gargeya S."/>
            <person name="Fitzgerald M."/>
            <person name="Haas B."/>
            <person name="Abouelleil A."/>
            <person name="Allen A.W."/>
            <person name="Alvarado L."/>
            <person name="Arachchi H.M."/>
            <person name="Berlin A.M."/>
            <person name="Chapman S.B."/>
            <person name="Gainer-Dewar J."/>
            <person name="Goldberg J."/>
            <person name="Griggs A."/>
            <person name="Gujja S."/>
            <person name="Hansen M."/>
            <person name="Howarth C."/>
            <person name="Imamovic A."/>
            <person name="Ireland A."/>
            <person name="Larimer J."/>
            <person name="McCowan C."/>
            <person name="Murphy C."/>
            <person name="Pearson M."/>
            <person name="Poon T.W."/>
            <person name="Priest M."/>
            <person name="Roberts A."/>
            <person name="Saif S."/>
            <person name="Shea T."/>
            <person name="Sisk P."/>
            <person name="Sykes S."/>
            <person name="Wortman J."/>
            <person name="Nusbaum C."/>
            <person name="Birren B."/>
        </authorList>
    </citation>
    <scope>NUCLEOTIDE SEQUENCE [LARGE SCALE GENOMIC DNA]</scope>
    <source>
        <strain evidence="2 3">CBS 101466</strain>
    </source>
</reference>
<evidence type="ECO:0000259" key="1">
    <source>
        <dbReference type="PROSITE" id="PS50035"/>
    </source>
</evidence>
<dbReference type="PROSITE" id="PS50035">
    <property type="entry name" value="PLD"/>
    <property type="match status" value="2"/>
</dbReference>
<dbReference type="eggNOG" id="ENOG502RYWJ">
    <property type="taxonomic scope" value="Eukaryota"/>
</dbReference>
<dbReference type="SUPFAM" id="SSF56024">
    <property type="entry name" value="Phospholipase D/nuclease"/>
    <property type="match status" value="2"/>
</dbReference>
<proteinExistence type="predicted"/>
<dbReference type="Gene3D" id="3.30.870.10">
    <property type="entry name" value="Endonuclease Chain A"/>
    <property type="match status" value="2"/>
</dbReference>
<evidence type="ECO:0000313" key="3">
    <source>
        <dbReference type="Proteomes" id="UP000030752"/>
    </source>
</evidence>
<keyword evidence="3" id="KW-1185">Reference proteome</keyword>
<sequence length="471" mass="51727">MPFNARQYLQSLEMDTSSTRRLVDEPMDRDLEAGPTPAESCAFFSEASSNHYKPSQPLSLITGTGFSLYKSLIIPAITQAQQEVILVTCFWADSATRSALRSALLALSAKASETSTKIRVQICFSSKSLARNMLLPTPQRGQIYSPSKWAKLGLPDVREIPGLQLNVTRKFFWPFGIIHSKYVIIDRELAIFPSCNISWERWFETAISMRGPVVDHLLSFHTNFWLQGEPLPPLPQPQGPDAFHAEHETVPKVMSSSNRIPTALLPSPHTWSLLPPHLSPKRLFCSLPCVPSVPPSHPPTPLLTTTSHLLRTASRSIILLTPNVTAPTVLSLLHAALARGVAITICTNENLMTAEQLVTAGSTTPRCLSSLSSSVQKLPGSLNVYYFDSPSSPGGLGAREVKEGKKDQETTAVKLHAKVTIVDDERMLLGSGNMDAASWGTSQELGVLVQSKDLVRDFKNQWPFWPLGQGD</sequence>
<dbReference type="PANTHER" id="PTHR21248:SF11">
    <property type="entry name" value="PLD PHOSPHODIESTERASE DOMAIN-CONTAINING PROTEIN"/>
    <property type="match status" value="1"/>
</dbReference>
<dbReference type="AlphaFoldDB" id="W2S376"/>
<dbReference type="VEuPathDB" id="FungiDB:HMPREF1541_02329"/>
<name>W2S376_CYPE1</name>
<organism evidence="2 3">
    <name type="scientific">Cyphellophora europaea (strain CBS 101466)</name>
    <name type="common">Phialophora europaea</name>
    <dbReference type="NCBI Taxonomy" id="1220924"/>
    <lineage>
        <taxon>Eukaryota</taxon>
        <taxon>Fungi</taxon>
        <taxon>Dikarya</taxon>
        <taxon>Ascomycota</taxon>
        <taxon>Pezizomycotina</taxon>
        <taxon>Eurotiomycetes</taxon>
        <taxon>Chaetothyriomycetidae</taxon>
        <taxon>Chaetothyriales</taxon>
        <taxon>Cyphellophoraceae</taxon>
        <taxon>Cyphellophora</taxon>
    </lineage>
</organism>
<accession>W2S376</accession>
<dbReference type="InterPro" id="IPR025202">
    <property type="entry name" value="PLD-like_dom"/>
</dbReference>
<dbReference type="InParanoid" id="W2S376"/>
<protein>
    <recommendedName>
        <fullName evidence="1">PLD phosphodiesterase domain-containing protein</fullName>
    </recommendedName>
</protein>
<dbReference type="STRING" id="1220924.W2S376"/>
<dbReference type="Pfam" id="PF13091">
    <property type="entry name" value="PLDc_2"/>
    <property type="match status" value="1"/>
</dbReference>
<dbReference type="GO" id="GO:0030572">
    <property type="term" value="F:phosphatidyltransferase activity"/>
    <property type="evidence" value="ECO:0007669"/>
    <property type="project" value="UniProtKB-ARBA"/>
</dbReference>
<dbReference type="CDD" id="cd00138">
    <property type="entry name" value="PLDc_SF"/>
    <property type="match status" value="1"/>
</dbReference>
<dbReference type="PANTHER" id="PTHR21248">
    <property type="entry name" value="CARDIOLIPIN SYNTHASE"/>
    <property type="match status" value="1"/>
</dbReference>
<dbReference type="HOGENOM" id="CLU_030268_0_0_1"/>
<evidence type="ECO:0000313" key="2">
    <source>
        <dbReference type="EMBL" id="ETN43171.1"/>
    </source>
</evidence>
<gene>
    <name evidence="2" type="ORF">HMPREF1541_02329</name>
</gene>
<dbReference type="EMBL" id="KB822718">
    <property type="protein sequence ID" value="ETN43171.1"/>
    <property type="molecule type" value="Genomic_DNA"/>
</dbReference>
<dbReference type="SMART" id="SM00155">
    <property type="entry name" value="PLDc"/>
    <property type="match status" value="2"/>
</dbReference>